<evidence type="ECO:0000256" key="9">
    <source>
        <dbReference type="HAMAP-Rule" id="MF_00009"/>
    </source>
</evidence>
<feature type="binding site" evidence="9">
    <location>
        <position position="120"/>
    </location>
    <ligand>
        <name>Zn(2+)</name>
        <dbReference type="ChEBI" id="CHEBI:29105"/>
        <note>catalytic</note>
    </ligand>
</feature>
<keyword evidence="2 9" id="KW-0690">Ribosome biogenesis</keyword>
<dbReference type="InterPro" id="IPR023091">
    <property type="entry name" value="MetalPrtase_cat_dom_sf_prd"/>
</dbReference>
<dbReference type="GO" id="GO:0005737">
    <property type="term" value="C:cytoplasm"/>
    <property type="evidence" value="ECO:0007669"/>
    <property type="project" value="UniProtKB-SubCell"/>
</dbReference>
<accession>A0A364V907</accession>
<dbReference type="InterPro" id="IPR002036">
    <property type="entry name" value="YbeY"/>
</dbReference>
<reference evidence="11 12" key="1">
    <citation type="journal article" date="2018" name="Syst. Appl. Microbiol.">
        <title>Corynebacterium heidelbergense sp. nov., isolated from the preen glands of Egyptian geese (Alopochen aegyptiacus).</title>
        <authorList>
            <person name="Braun M.S."/>
            <person name="Wang E."/>
            <person name="Zimmermann S."/>
            <person name="Wink M."/>
        </authorList>
    </citation>
    <scope>NUCLEOTIDE SEQUENCE [LARGE SCALE GENOMIC DNA]</scope>
    <source>
        <strain evidence="11 12">647</strain>
    </source>
</reference>
<dbReference type="Proteomes" id="UP000251577">
    <property type="component" value="Unassembled WGS sequence"/>
</dbReference>
<dbReference type="Gene3D" id="3.40.390.30">
    <property type="entry name" value="Metalloproteases ('zincins'), catalytic domain"/>
    <property type="match status" value="1"/>
</dbReference>
<name>A0A364V907_9CORY</name>
<dbReference type="GO" id="GO:0004521">
    <property type="term" value="F:RNA endonuclease activity"/>
    <property type="evidence" value="ECO:0007669"/>
    <property type="project" value="UniProtKB-UniRule"/>
</dbReference>
<keyword evidence="4 9" id="KW-0540">Nuclease</keyword>
<proteinExistence type="inferred from homology"/>
<dbReference type="HAMAP" id="MF_00009">
    <property type="entry name" value="Endoribonucl_YbeY"/>
    <property type="match status" value="1"/>
</dbReference>
<keyword evidence="3 9" id="KW-0698">rRNA processing</keyword>
<dbReference type="PANTHER" id="PTHR46986">
    <property type="entry name" value="ENDORIBONUCLEASE YBEY, CHLOROPLASTIC"/>
    <property type="match status" value="1"/>
</dbReference>
<comment type="cofactor">
    <cofactor evidence="9">
        <name>Zn(2+)</name>
        <dbReference type="ChEBI" id="CHEBI:29105"/>
    </cofactor>
    <text evidence="9">Binds 1 zinc ion.</text>
</comment>
<dbReference type="GO" id="GO:0006364">
    <property type="term" value="P:rRNA processing"/>
    <property type="evidence" value="ECO:0007669"/>
    <property type="project" value="UniProtKB-UniRule"/>
</dbReference>
<dbReference type="EMBL" id="QHCV01000002">
    <property type="protein sequence ID" value="RAV33109.1"/>
    <property type="molecule type" value="Genomic_DNA"/>
</dbReference>
<evidence type="ECO:0000256" key="4">
    <source>
        <dbReference type="ARBA" id="ARBA00022722"/>
    </source>
</evidence>
<dbReference type="Pfam" id="PF02130">
    <property type="entry name" value="YbeY"/>
    <property type="match status" value="1"/>
</dbReference>
<dbReference type="RefSeq" id="WP_113629914.1">
    <property type="nucleotide sequence ID" value="NZ_QHCV01000002.1"/>
</dbReference>
<dbReference type="PROSITE" id="PS01306">
    <property type="entry name" value="UPF0054"/>
    <property type="match status" value="1"/>
</dbReference>
<dbReference type="GO" id="GO:0004222">
    <property type="term" value="F:metalloendopeptidase activity"/>
    <property type="evidence" value="ECO:0007669"/>
    <property type="project" value="InterPro"/>
</dbReference>
<keyword evidence="12" id="KW-1185">Reference proteome</keyword>
<evidence type="ECO:0000256" key="7">
    <source>
        <dbReference type="ARBA" id="ARBA00022801"/>
    </source>
</evidence>
<protein>
    <recommendedName>
        <fullName evidence="9">Endoribonuclease YbeY</fullName>
        <ecNumber evidence="9">3.1.-.-</ecNumber>
    </recommendedName>
</protein>
<dbReference type="EC" id="3.1.-.-" evidence="9"/>
<comment type="subcellular location">
    <subcellularLocation>
        <location evidence="9">Cytoplasm</location>
    </subcellularLocation>
</comment>
<comment type="caution">
    <text evidence="11">The sequence shown here is derived from an EMBL/GenBank/DDBJ whole genome shotgun (WGS) entry which is preliminary data.</text>
</comment>
<comment type="function">
    <text evidence="9">Single strand-specific metallo-endoribonuclease involved in late-stage 70S ribosome quality control and in maturation of the 3' terminus of the 16S rRNA.</text>
</comment>
<evidence type="ECO:0000256" key="8">
    <source>
        <dbReference type="ARBA" id="ARBA00022833"/>
    </source>
</evidence>
<organism evidence="11 12">
    <name type="scientific">Corynebacterium heidelbergense</name>
    <dbReference type="NCBI Taxonomy" id="2055947"/>
    <lineage>
        <taxon>Bacteria</taxon>
        <taxon>Bacillati</taxon>
        <taxon>Actinomycetota</taxon>
        <taxon>Actinomycetes</taxon>
        <taxon>Mycobacteriales</taxon>
        <taxon>Corynebacteriaceae</taxon>
        <taxon>Corynebacterium</taxon>
    </lineage>
</organism>
<evidence type="ECO:0000256" key="10">
    <source>
        <dbReference type="SAM" id="MobiDB-lite"/>
    </source>
</evidence>
<dbReference type="InterPro" id="IPR020549">
    <property type="entry name" value="YbeY_CS"/>
</dbReference>
<evidence type="ECO:0000256" key="5">
    <source>
        <dbReference type="ARBA" id="ARBA00022723"/>
    </source>
</evidence>
<dbReference type="PANTHER" id="PTHR46986:SF1">
    <property type="entry name" value="ENDORIBONUCLEASE YBEY, CHLOROPLASTIC"/>
    <property type="match status" value="1"/>
</dbReference>
<dbReference type="GO" id="GO:0008270">
    <property type="term" value="F:zinc ion binding"/>
    <property type="evidence" value="ECO:0007669"/>
    <property type="project" value="UniProtKB-UniRule"/>
</dbReference>
<dbReference type="SUPFAM" id="SSF55486">
    <property type="entry name" value="Metalloproteases ('zincins'), catalytic domain"/>
    <property type="match status" value="1"/>
</dbReference>
<sequence length="204" mass="22202">MSIEVFNESGRAEINEEELIDAAQFALWTLDVHSAAELSIHIIDEETMADLHKRWMDLPGPTDVMSFPMDELTPGWGRKDGPPPSPAMLGDIMLCPDFAQGQADRAGHSLGHELDLLTVHGVLHLLGFDHGTPDEEQRMFALQNEILANWYDSQAERGVSFGPKPTGPGAFPTAAQRDDSGSSAQQPGDSERNGDKNDDPNAAD</sequence>
<dbReference type="NCBIfam" id="TIGR00043">
    <property type="entry name" value="rRNA maturation RNase YbeY"/>
    <property type="match status" value="1"/>
</dbReference>
<dbReference type="AlphaFoldDB" id="A0A364V907"/>
<keyword evidence="9" id="KW-0963">Cytoplasm</keyword>
<evidence type="ECO:0000313" key="12">
    <source>
        <dbReference type="Proteomes" id="UP000251577"/>
    </source>
</evidence>
<keyword evidence="8 9" id="KW-0862">Zinc</keyword>
<feature type="binding site" evidence="9">
    <location>
        <position position="130"/>
    </location>
    <ligand>
        <name>Zn(2+)</name>
        <dbReference type="ChEBI" id="CHEBI:29105"/>
        <note>catalytic</note>
    </ligand>
</feature>
<keyword evidence="5 9" id="KW-0479">Metal-binding</keyword>
<evidence type="ECO:0000313" key="11">
    <source>
        <dbReference type="EMBL" id="RAV33109.1"/>
    </source>
</evidence>
<feature type="region of interest" description="Disordered" evidence="10">
    <location>
        <begin position="157"/>
        <end position="204"/>
    </location>
</feature>
<keyword evidence="7 9" id="KW-0378">Hydrolase</keyword>
<gene>
    <name evidence="9" type="primary">ybeY</name>
    <name evidence="11" type="ORF">DLJ54_00360</name>
</gene>
<feature type="compositionally biased region" description="Basic and acidic residues" evidence="10">
    <location>
        <begin position="189"/>
        <end position="204"/>
    </location>
</feature>
<comment type="similarity">
    <text evidence="1 9">Belongs to the endoribonuclease YbeY family.</text>
</comment>
<evidence type="ECO:0000256" key="6">
    <source>
        <dbReference type="ARBA" id="ARBA00022759"/>
    </source>
</evidence>
<evidence type="ECO:0000256" key="3">
    <source>
        <dbReference type="ARBA" id="ARBA00022552"/>
    </source>
</evidence>
<evidence type="ECO:0000256" key="2">
    <source>
        <dbReference type="ARBA" id="ARBA00022517"/>
    </source>
</evidence>
<evidence type="ECO:0000256" key="1">
    <source>
        <dbReference type="ARBA" id="ARBA00010875"/>
    </source>
</evidence>
<feature type="binding site" evidence="9">
    <location>
        <position position="124"/>
    </location>
    <ligand>
        <name>Zn(2+)</name>
        <dbReference type="ChEBI" id="CHEBI:29105"/>
        <note>catalytic</note>
    </ligand>
</feature>
<keyword evidence="6 9" id="KW-0255">Endonuclease</keyword>